<dbReference type="Pfam" id="PF07963">
    <property type="entry name" value="N_methyl"/>
    <property type="match status" value="1"/>
</dbReference>
<dbReference type="OrthoDB" id="5296638at2"/>
<dbReference type="GO" id="GO:0015627">
    <property type="term" value="C:type II protein secretion system complex"/>
    <property type="evidence" value="ECO:0007669"/>
    <property type="project" value="InterPro"/>
</dbReference>
<sequence length="131" mass="14332">MSHRKEAGLTLVELMIVVVVLAILVGIAYPSYQGYVGRSYRAEAHADLHKLANLQEQYYLDQRQYTANMTQLGMGADPMVSDSGRYKIDATVTTTGFTLTATAQGSQASIDSDCRAMTLSDTGVMTPQECW</sequence>
<dbReference type="PANTHER" id="PTHR30093:SF47">
    <property type="entry name" value="TYPE IV PILUS NON-CORE MINOR PILIN PILE"/>
    <property type="match status" value="1"/>
</dbReference>
<keyword evidence="1" id="KW-0488">Methylation</keyword>
<dbReference type="EMBL" id="CP002209">
    <property type="protein sequence ID" value="ADN75001.1"/>
    <property type="molecule type" value="Genomic_DNA"/>
</dbReference>
<dbReference type="PANTHER" id="PTHR30093">
    <property type="entry name" value="GENERAL SECRETION PATHWAY PROTEIN G"/>
    <property type="match status" value="1"/>
</dbReference>
<gene>
    <name evidence="3" type="ordered locus">Fbal_0792</name>
</gene>
<protein>
    <submittedName>
        <fullName evidence="3">Type IV pilus biogenesis protein PilE</fullName>
    </submittedName>
</protein>
<dbReference type="GeneID" id="67181030"/>
<dbReference type="SUPFAM" id="SSF54523">
    <property type="entry name" value="Pili subunits"/>
    <property type="match status" value="1"/>
</dbReference>
<dbReference type="Pfam" id="PF16732">
    <property type="entry name" value="ComP_DUS"/>
    <property type="match status" value="1"/>
</dbReference>
<dbReference type="InterPro" id="IPR012902">
    <property type="entry name" value="N_methyl_site"/>
</dbReference>
<evidence type="ECO:0000313" key="3">
    <source>
        <dbReference type="EMBL" id="ADN75001.1"/>
    </source>
</evidence>
<evidence type="ECO:0000313" key="4">
    <source>
        <dbReference type="Proteomes" id="UP000006683"/>
    </source>
</evidence>
<dbReference type="HOGENOM" id="CLU_091705_6_0_6"/>
<dbReference type="STRING" id="550540.Fbal_0792"/>
<organism evidence="3 4">
    <name type="scientific">Ferrimonas balearica (strain DSM 9799 / CCM 4581 / KCTC 23876 / PAT)</name>
    <dbReference type="NCBI Taxonomy" id="550540"/>
    <lineage>
        <taxon>Bacteria</taxon>
        <taxon>Pseudomonadati</taxon>
        <taxon>Pseudomonadota</taxon>
        <taxon>Gammaproteobacteria</taxon>
        <taxon>Alteromonadales</taxon>
        <taxon>Ferrimonadaceae</taxon>
        <taxon>Ferrimonas</taxon>
    </lineage>
</organism>
<dbReference type="PROSITE" id="PS00409">
    <property type="entry name" value="PROKAR_NTER_METHYL"/>
    <property type="match status" value="1"/>
</dbReference>
<proteinExistence type="predicted"/>
<keyword evidence="2" id="KW-0472">Membrane</keyword>
<accession>E1SSG1</accession>
<keyword evidence="4" id="KW-1185">Reference proteome</keyword>
<dbReference type="eggNOG" id="COG4968">
    <property type="taxonomic scope" value="Bacteria"/>
</dbReference>
<dbReference type="NCBIfam" id="TIGR02532">
    <property type="entry name" value="IV_pilin_GFxxxE"/>
    <property type="match status" value="1"/>
</dbReference>
<feature type="transmembrane region" description="Helical" evidence="2">
    <location>
        <begin position="7"/>
        <end position="29"/>
    </location>
</feature>
<dbReference type="KEGG" id="fbl:Fbal_0792"/>
<dbReference type="InterPro" id="IPR000983">
    <property type="entry name" value="Bac_GSPG_pilin"/>
</dbReference>
<dbReference type="PRINTS" id="PR00813">
    <property type="entry name" value="BCTERIALGSPG"/>
</dbReference>
<dbReference type="Proteomes" id="UP000006683">
    <property type="component" value="Chromosome"/>
</dbReference>
<dbReference type="GO" id="GO:0015628">
    <property type="term" value="P:protein secretion by the type II secretion system"/>
    <property type="evidence" value="ECO:0007669"/>
    <property type="project" value="InterPro"/>
</dbReference>
<keyword evidence="2" id="KW-0812">Transmembrane</keyword>
<dbReference type="AlphaFoldDB" id="E1SSG1"/>
<evidence type="ECO:0000256" key="1">
    <source>
        <dbReference type="ARBA" id="ARBA00022481"/>
    </source>
</evidence>
<reference evidence="3 4" key="1">
    <citation type="journal article" date="2010" name="Stand. Genomic Sci.">
        <title>Complete genome sequence of Ferrimonas balearica type strain (PAT).</title>
        <authorList>
            <person name="Nolan M."/>
            <person name="Sikorski J."/>
            <person name="Davenport K."/>
            <person name="Lucas S."/>
            <person name="Glavina Del Rio T."/>
            <person name="Tice H."/>
            <person name="Cheng J."/>
            <person name="Goodwin L."/>
            <person name="Pitluck S."/>
            <person name="Liolios K."/>
            <person name="Ivanova N."/>
            <person name="Mavromatis K."/>
            <person name="Ovchinnikova G."/>
            <person name="Pati A."/>
            <person name="Chen A."/>
            <person name="Palaniappan K."/>
            <person name="Land M."/>
            <person name="Hauser L."/>
            <person name="Chang Y."/>
            <person name="Jeffries C."/>
            <person name="Tapia R."/>
            <person name="Brettin T."/>
            <person name="Detter J."/>
            <person name="Han C."/>
            <person name="Yasawong M."/>
            <person name="Rohde M."/>
            <person name="Tindall B."/>
            <person name="Goker M."/>
            <person name="Woyke T."/>
            <person name="Bristow J."/>
            <person name="Eisen J."/>
            <person name="Markowitz V."/>
            <person name="Hugenholtz P."/>
            <person name="Kyrpides N."/>
            <person name="Klenk H."/>
            <person name="Lapidus A."/>
        </authorList>
    </citation>
    <scope>NUCLEOTIDE SEQUENCE [LARGE SCALE GENOMIC DNA]</scope>
    <source>
        <strain evidence="4">DSM 9799 / CCM 4581 / KCTC 23876 / PAT</strain>
    </source>
</reference>
<dbReference type="RefSeq" id="WP_013344307.1">
    <property type="nucleotide sequence ID" value="NC_014541.1"/>
</dbReference>
<dbReference type="InterPro" id="IPR031982">
    <property type="entry name" value="PilE-like"/>
</dbReference>
<dbReference type="GO" id="GO:0043683">
    <property type="term" value="P:type IV pilus assembly"/>
    <property type="evidence" value="ECO:0007669"/>
    <property type="project" value="InterPro"/>
</dbReference>
<dbReference type="InterPro" id="IPR045584">
    <property type="entry name" value="Pilin-like"/>
</dbReference>
<evidence type="ECO:0000256" key="2">
    <source>
        <dbReference type="SAM" id="Phobius"/>
    </source>
</evidence>
<name>E1SSG1_FERBD</name>
<dbReference type="Gene3D" id="3.30.700.10">
    <property type="entry name" value="Glycoprotein, Type 4 Pilin"/>
    <property type="match status" value="1"/>
</dbReference>
<keyword evidence="2" id="KW-1133">Transmembrane helix</keyword>